<sequence length="350" mass="37616">MNITRRSQRGPGAPFRRLLAAALAALLTLPAAGGAALAGPVPGSDDDDFRRARAAWLQDDEASALPALAQLAADGNRAARLLLGRIDTMPILQGPYLAHLPAAERNPLMRAPGGLSGLNWLPFAGEHPVVRALDTLRRPYSAEDGGMEAAETLKREGEPLAARAAAMVLAGRGHPGLRHMTPETLRSPLIDRELLFLVWRHADRDARDRVGAMVSDIHPQRALMGLSVAPEGTALWLRESRAAAPLVALCSVVCPADASACLTGAYRAVGGHELLLRIASPAESLISQEEFLASPRGRASVLRRMMLAHTLRARGEMLARLQERAPCLAAALEAEIERYRRRLPALEPRP</sequence>
<accession>A0A2U2CG68</accession>
<name>A0A2U2CG68_9RHOB</name>
<proteinExistence type="predicted"/>
<evidence type="ECO:0000313" key="2">
    <source>
        <dbReference type="EMBL" id="PWE30888.1"/>
    </source>
</evidence>
<keyword evidence="3" id="KW-1185">Reference proteome</keyword>
<dbReference type="GeneID" id="94364004"/>
<gene>
    <name evidence="2" type="ORF">C4N9_03805</name>
</gene>
<reference evidence="2 3" key="1">
    <citation type="submission" date="2018-05" db="EMBL/GenBank/DDBJ databases">
        <title>Pararhodobacter marina sp. nov., isolated from deep-sea water of the Indian Ocean.</title>
        <authorList>
            <person name="Lai Q.Sr."/>
            <person name="Liu X."/>
            <person name="Shao Z."/>
        </authorList>
    </citation>
    <scope>NUCLEOTIDE SEQUENCE [LARGE SCALE GENOMIC DNA]</scope>
    <source>
        <strain evidence="2 3">CIC4N-9</strain>
    </source>
</reference>
<keyword evidence="1" id="KW-0732">Signal</keyword>
<dbReference type="Proteomes" id="UP000244940">
    <property type="component" value="Unassembled WGS sequence"/>
</dbReference>
<evidence type="ECO:0000313" key="3">
    <source>
        <dbReference type="Proteomes" id="UP000244940"/>
    </source>
</evidence>
<dbReference type="EMBL" id="QEYD01000002">
    <property type="protein sequence ID" value="PWE30888.1"/>
    <property type="molecule type" value="Genomic_DNA"/>
</dbReference>
<dbReference type="OrthoDB" id="7803097at2"/>
<organism evidence="2 3">
    <name type="scientific">Pararhodobacter marinus</name>
    <dbReference type="NCBI Taxonomy" id="2184063"/>
    <lineage>
        <taxon>Bacteria</taxon>
        <taxon>Pseudomonadati</taxon>
        <taxon>Pseudomonadota</taxon>
        <taxon>Alphaproteobacteria</taxon>
        <taxon>Rhodobacterales</taxon>
        <taxon>Paracoccaceae</taxon>
        <taxon>Pararhodobacter</taxon>
    </lineage>
</organism>
<comment type="caution">
    <text evidence="2">The sequence shown here is derived from an EMBL/GenBank/DDBJ whole genome shotgun (WGS) entry which is preliminary data.</text>
</comment>
<dbReference type="RefSeq" id="WP_109531966.1">
    <property type="nucleotide sequence ID" value="NZ_QEYD01000002.1"/>
</dbReference>
<feature type="signal peptide" evidence="1">
    <location>
        <begin position="1"/>
        <end position="38"/>
    </location>
</feature>
<dbReference type="AlphaFoldDB" id="A0A2U2CG68"/>
<feature type="chain" id="PRO_5015452039" evidence="1">
    <location>
        <begin position="39"/>
        <end position="350"/>
    </location>
</feature>
<evidence type="ECO:0000256" key="1">
    <source>
        <dbReference type="SAM" id="SignalP"/>
    </source>
</evidence>
<protein>
    <submittedName>
        <fullName evidence="2">Uncharacterized protein</fullName>
    </submittedName>
</protein>